<organism evidence="3 4">
    <name type="scientific">Micromonospora zamorensis</name>
    <dbReference type="NCBI Taxonomy" id="709883"/>
    <lineage>
        <taxon>Bacteria</taxon>
        <taxon>Bacillati</taxon>
        <taxon>Actinomycetota</taxon>
        <taxon>Actinomycetes</taxon>
        <taxon>Micromonosporales</taxon>
        <taxon>Micromonosporaceae</taxon>
        <taxon>Micromonospora</taxon>
    </lineage>
</organism>
<evidence type="ECO:0000256" key="2">
    <source>
        <dbReference type="SAM" id="SignalP"/>
    </source>
</evidence>
<feature type="compositionally biased region" description="Low complexity" evidence="1">
    <location>
        <begin position="39"/>
        <end position="68"/>
    </location>
</feature>
<accession>A0ABZ1P977</accession>
<dbReference type="PROSITE" id="PS51257">
    <property type="entry name" value="PROKAR_LIPOPROTEIN"/>
    <property type="match status" value="1"/>
</dbReference>
<keyword evidence="2" id="KW-0732">Signal</keyword>
<evidence type="ECO:0008006" key="5">
    <source>
        <dbReference type="Google" id="ProtNLM"/>
    </source>
</evidence>
<dbReference type="Proteomes" id="UP001346877">
    <property type="component" value="Chromosome"/>
</dbReference>
<proteinExistence type="predicted"/>
<evidence type="ECO:0000313" key="3">
    <source>
        <dbReference type="EMBL" id="WUI79778.1"/>
    </source>
</evidence>
<name>A0ABZ1P977_9ACTN</name>
<sequence length="254" mass="26452">MSRHVTPPTSRTRSLLVLVPLLGSIALASACTTAEDSPDATPSSAAPTTAGAATNPSDPPSSSASAPATIPTSAFVELPTELRKSPRRTTPVEEALPKLCANEFGTGGRQVTASAAMTVTYKKAGEPETNVPQGMIHQTIFTFEGDGASAYMTRLRTAVQACPSYDHFGSPGTVKSRALSGVGDEALLLDRTWAGTNLNGDRTGGSSSSQIAVARVDTTVTVFDDQGWEGTSGDPAMVDRVVRDGVRTIDAWQR</sequence>
<feature type="region of interest" description="Disordered" evidence="1">
    <location>
        <begin position="34"/>
        <end position="68"/>
    </location>
</feature>
<gene>
    <name evidence="3" type="ORF">OG375_17545</name>
</gene>
<evidence type="ECO:0000313" key="4">
    <source>
        <dbReference type="Proteomes" id="UP001346877"/>
    </source>
</evidence>
<dbReference type="RefSeq" id="WP_328365146.1">
    <property type="nucleotide sequence ID" value="NZ_CP107941.1"/>
</dbReference>
<reference evidence="3 4" key="1">
    <citation type="submission" date="2022-10" db="EMBL/GenBank/DDBJ databases">
        <title>The complete genomes of actinobacterial strains from the NBC collection.</title>
        <authorList>
            <person name="Joergensen T.S."/>
            <person name="Alvarez Arevalo M."/>
            <person name="Sterndorff E.B."/>
            <person name="Faurdal D."/>
            <person name="Vuksanovic O."/>
            <person name="Mourched A.-S."/>
            <person name="Charusanti P."/>
            <person name="Shaw S."/>
            <person name="Blin K."/>
            <person name="Weber T."/>
        </authorList>
    </citation>
    <scope>NUCLEOTIDE SEQUENCE [LARGE SCALE GENOMIC DNA]</scope>
    <source>
        <strain evidence="3 4">NBC_00396</strain>
    </source>
</reference>
<evidence type="ECO:0000256" key="1">
    <source>
        <dbReference type="SAM" id="MobiDB-lite"/>
    </source>
</evidence>
<feature type="signal peptide" evidence="2">
    <location>
        <begin position="1"/>
        <end position="30"/>
    </location>
</feature>
<keyword evidence="4" id="KW-1185">Reference proteome</keyword>
<feature type="chain" id="PRO_5046056339" description="PknH-like extracellular domain-containing protein" evidence="2">
    <location>
        <begin position="31"/>
        <end position="254"/>
    </location>
</feature>
<dbReference type="EMBL" id="CP107941">
    <property type="protein sequence ID" value="WUI79778.1"/>
    <property type="molecule type" value="Genomic_DNA"/>
</dbReference>
<protein>
    <recommendedName>
        <fullName evidence="5">PknH-like extracellular domain-containing protein</fullName>
    </recommendedName>
</protein>